<dbReference type="Gene3D" id="1.20.1080.10">
    <property type="entry name" value="Glycerol uptake facilitator protein"/>
    <property type="match status" value="1"/>
</dbReference>
<dbReference type="GO" id="GO:0015499">
    <property type="term" value="F:formate transmembrane transporter activity"/>
    <property type="evidence" value="ECO:0007669"/>
    <property type="project" value="TreeGrafter"/>
</dbReference>
<evidence type="ECO:0000313" key="6">
    <source>
        <dbReference type="EMBL" id="AZK92383.1"/>
    </source>
</evidence>
<dbReference type="AlphaFoldDB" id="A0A3S8SF29"/>
<dbReference type="Proteomes" id="UP000267945">
    <property type="component" value="Chromosome"/>
</dbReference>
<proteinExistence type="inferred from homology"/>
<dbReference type="PROSITE" id="PS01005">
    <property type="entry name" value="FORMATE_NITRITE_TP_1"/>
    <property type="match status" value="1"/>
</dbReference>
<dbReference type="InterPro" id="IPR023271">
    <property type="entry name" value="Aquaporin-like"/>
</dbReference>
<evidence type="ECO:0000256" key="5">
    <source>
        <dbReference type="ARBA" id="ARBA00049660"/>
    </source>
</evidence>
<dbReference type="EMBL" id="CP019581">
    <property type="protein sequence ID" value="AZK92383.1"/>
    <property type="molecule type" value="Genomic_DNA"/>
</dbReference>
<evidence type="ECO:0000256" key="3">
    <source>
        <dbReference type="ARBA" id="ARBA00022989"/>
    </source>
</evidence>
<protein>
    <submittedName>
        <fullName evidence="6">Nitrite transporter NirC</fullName>
    </submittedName>
</protein>
<dbReference type="PROSITE" id="PS01006">
    <property type="entry name" value="FORMATE_NITRITE_TP_2"/>
    <property type="match status" value="1"/>
</dbReference>
<dbReference type="Pfam" id="PF01226">
    <property type="entry name" value="Form_Nir_trans"/>
    <property type="match status" value="1"/>
</dbReference>
<keyword evidence="3" id="KW-1133">Transmembrane helix</keyword>
<keyword evidence="4" id="KW-0472">Membrane</keyword>
<name>A0A3S8SF29_LACHE</name>
<comment type="subcellular location">
    <subcellularLocation>
        <location evidence="1">Membrane</location>
        <topology evidence="1">Multi-pass membrane protein</topology>
    </subcellularLocation>
</comment>
<keyword evidence="2" id="KW-0812">Transmembrane</keyword>
<evidence type="ECO:0000256" key="2">
    <source>
        <dbReference type="ARBA" id="ARBA00022692"/>
    </source>
</evidence>
<dbReference type="SMR" id="A0A3S8SF29"/>
<organism evidence="6 7">
    <name type="scientific">Lactobacillus helveticus</name>
    <name type="common">Lactobacillus suntoryeus</name>
    <dbReference type="NCBI Taxonomy" id="1587"/>
    <lineage>
        <taxon>Bacteria</taxon>
        <taxon>Bacillati</taxon>
        <taxon>Bacillota</taxon>
        <taxon>Bacilli</taxon>
        <taxon>Lactobacillales</taxon>
        <taxon>Lactobacillaceae</taxon>
        <taxon>Lactobacillus</taxon>
    </lineage>
</organism>
<reference evidence="6 7" key="1">
    <citation type="submission" date="2017-02" db="EMBL/GenBank/DDBJ databases">
        <title>Complete genome sequence of Lactobacillus helveticus.</title>
        <authorList>
            <person name="Kim J.F."/>
            <person name="Chung Y."/>
            <person name="Kwak M."/>
        </authorList>
    </citation>
    <scope>NUCLEOTIDE SEQUENCE [LARGE SCALE GENOMIC DNA]</scope>
    <source>
        <strain evidence="6 7">LH5</strain>
    </source>
</reference>
<evidence type="ECO:0000256" key="4">
    <source>
        <dbReference type="ARBA" id="ARBA00023136"/>
    </source>
</evidence>
<dbReference type="RefSeq" id="WP_014918472.1">
    <property type="nucleotide sequence ID" value="NZ_CP019581.1"/>
</dbReference>
<dbReference type="GO" id="GO:0005886">
    <property type="term" value="C:plasma membrane"/>
    <property type="evidence" value="ECO:0007669"/>
    <property type="project" value="TreeGrafter"/>
</dbReference>
<dbReference type="InterPro" id="IPR000292">
    <property type="entry name" value="For/NO2_transpt"/>
</dbReference>
<dbReference type="GeneID" id="99756167"/>
<gene>
    <name evidence="6" type="primary">nirC</name>
    <name evidence="6" type="ORF">LH5_02197</name>
</gene>
<evidence type="ECO:0000256" key="1">
    <source>
        <dbReference type="ARBA" id="ARBA00004141"/>
    </source>
</evidence>
<dbReference type="PANTHER" id="PTHR30520">
    <property type="entry name" value="FORMATE TRANSPORTER-RELATED"/>
    <property type="match status" value="1"/>
</dbReference>
<dbReference type="PANTHER" id="PTHR30520:SF8">
    <property type="entry name" value="NITRITE TRANSPORTER NIRC"/>
    <property type="match status" value="1"/>
</dbReference>
<sequence length="257" mass="27314">MYQEAFAGAANAASKKFNLLKNNPMGYFLLSILAGMYIGFGILLAFTVGSQLGTNPAANLVKGLIFGIALSLVIIPGAELFTGNNFVMGAGLLEKKVNIGQAIILWLICWLGNLVGAVLLSWIFTASGLDLPLVAAAFTKAAAAKMSAPAVQLVLRGILCNILVCLAVWSGFQTKDDTAKLIMVWWCLLAFFSSGFDPSVANMTTLVVALMNPAKAAGIISISGLWYNLLWVTLGNMIGGIVFVALPYWLSSRNKNN</sequence>
<accession>A0A3S8SF29</accession>
<comment type="similarity">
    <text evidence="5">Belongs to the FNT transporter (TC 1.A.16) family.</text>
</comment>
<evidence type="ECO:0000313" key="7">
    <source>
        <dbReference type="Proteomes" id="UP000267945"/>
    </source>
</evidence>
<dbReference type="InterPro" id="IPR024002">
    <property type="entry name" value="For/NO2_transpt_CS"/>
</dbReference>